<comment type="caution">
    <text evidence="2">The sequence shown here is derived from an EMBL/GenBank/DDBJ whole genome shotgun (WGS) entry which is preliminary data.</text>
</comment>
<organism evidence="2 3">
    <name type="scientific">Paraburkholderia steynii</name>
    <dbReference type="NCBI Taxonomy" id="1245441"/>
    <lineage>
        <taxon>Bacteria</taxon>
        <taxon>Pseudomonadati</taxon>
        <taxon>Pseudomonadota</taxon>
        <taxon>Betaproteobacteria</taxon>
        <taxon>Burkholderiales</taxon>
        <taxon>Burkholderiaceae</taxon>
        <taxon>Paraburkholderia</taxon>
    </lineage>
</organism>
<feature type="compositionally biased region" description="Basic and acidic residues" evidence="1">
    <location>
        <begin position="15"/>
        <end position="32"/>
    </location>
</feature>
<evidence type="ECO:0000313" key="2">
    <source>
        <dbReference type="EMBL" id="SDH79520.1"/>
    </source>
</evidence>
<name>A0A7Z7B755_9BURK</name>
<evidence type="ECO:0000313" key="3">
    <source>
        <dbReference type="Proteomes" id="UP000198900"/>
    </source>
</evidence>
<feature type="region of interest" description="Disordered" evidence="1">
    <location>
        <begin position="15"/>
        <end position="47"/>
    </location>
</feature>
<gene>
    <name evidence="2" type="ORF">SAMN04487926_10875</name>
</gene>
<evidence type="ECO:0000256" key="1">
    <source>
        <dbReference type="SAM" id="MobiDB-lite"/>
    </source>
</evidence>
<proteinExistence type="predicted"/>
<dbReference type="AlphaFoldDB" id="A0A7Z7B755"/>
<dbReference type="EMBL" id="FNDI01000008">
    <property type="protein sequence ID" value="SDH79520.1"/>
    <property type="molecule type" value="Genomic_DNA"/>
</dbReference>
<protein>
    <submittedName>
        <fullName evidence="2">Uncharacterized protein</fullName>
    </submittedName>
</protein>
<accession>A0A7Z7B755</accession>
<reference evidence="2" key="1">
    <citation type="submission" date="2016-10" db="EMBL/GenBank/DDBJ databases">
        <authorList>
            <person name="Varghese N."/>
            <person name="Submissions S."/>
        </authorList>
    </citation>
    <scope>NUCLEOTIDE SEQUENCE [LARGE SCALE GENOMIC DNA]</scope>
    <source>
        <strain evidence="2">YR281</strain>
    </source>
</reference>
<sequence length="79" mass="9089">MYPPPWMTARRVKRDTCFPDPQDHGRIERRLEPSPTTPSHRPRRPGVNLLHSRLSTTKPAAVVGAKWRVHPTEQAVGFR</sequence>
<keyword evidence="3" id="KW-1185">Reference proteome</keyword>
<dbReference type="Proteomes" id="UP000198900">
    <property type="component" value="Unassembled WGS sequence"/>
</dbReference>